<dbReference type="AlphaFoldDB" id="A0A564YGA9"/>
<dbReference type="Proteomes" id="UP000321570">
    <property type="component" value="Unassembled WGS sequence"/>
</dbReference>
<gene>
    <name evidence="2" type="ORF">WMSIL1_LOCUS5788</name>
</gene>
<sequence length="244" mass="27514">MEVIAGRDTNLQLLLIISLLISLCSLSQESPFDIEIKELTNSFVHVDAVIIANVKLPENTRFLWYFSPTRDPITWMLKGVGESLAFDYSQAEVNGLLNLTVIYPNGVRESVSRPMRKYLELEVDIFANGMLLTRGSRIFKLPIQEGEELAFECLFRGSPMNVKILLPNEMECQDQSMDAGIESISVRCDNLRFQKGQYGCAGQSEDMKLTTSVFLYGNAAQSVSTNRLTLTSILFLLMIAWYVM</sequence>
<accession>A0A564YGA9</accession>
<protein>
    <recommendedName>
        <fullName evidence="4">Ig-like domain-containing protein</fullName>
    </recommendedName>
</protein>
<name>A0A564YGA9_HYMDI</name>
<evidence type="ECO:0008006" key="4">
    <source>
        <dbReference type="Google" id="ProtNLM"/>
    </source>
</evidence>
<organism evidence="2 3">
    <name type="scientific">Hymenolepis diminuta</name>
    <name type="common">Rat tapeworm</name>
    <dbReference type="NCBI Taxonomy" id="6216"/>
    <lineage>
        <taxon>Eukaryota</taxon>
        <taxon>Metazoa</taxon>
        <taxon>Spiralia</taxon>
        <taxon>Lophotrochozoa</taxon>
        <taxon>Platyhelminthes</taxon>
        <taxon>Cestoda</taxon>
        <taxon>Eucestoda</taxon>
        <taxon>Cyclophyllidea</taxon>
        <taxon>Hymenolepididae</taxon>
        <taxon>Hymenolepis</taxon>
    </lineage>
</organism>
<evidence type="ECO:0000313" key="3">
    <source>
        <dbReference type="Proteomes" id="UP000321570"/>
    </source>
</evidence>
<reference evidence="2 3" key="1">
    <citation type="submission" date="2019-07" db="EMBL/GenBank/DDBJ databases">
        <authorList>
            <person name="Jastrzebski P J."/>
            <person name="Paukszto L."/>
            <person name="Jastrzebski P J."/>
        </authorList>
    </citation>
    <scope>NUCLEOTIDE SEQUENCE [LARGE SCALE GENOMIC DNA]</scope>
    <source>
        <strain evidence="2 3">WMS-il1</strain>
    </source>
</reference>
<keyword evidence="1" id="KW-0732">Signal</keyword>
<feature type="chain" id="PRO_5021971562" description="Ig-like domain-containing protein" evidence="1">
    <location>
        <begin position="30"/>
        <end position="244"/>
    </location>
</feature>
<feature type="signal peptide" evidence="1">
    <location>
        <begin position="1"/>
        <end position="29"/>
    </location>
</feature>
<evidence type="ECO:0000256" key="1">
    <source>
        <dbReference type="SAM" id="SignalP"/>
    </source>
</evidence>
<evidence type="ECO:0000313" key="2">
    <source>
        <dbReference type="EMBL" id="VUZ45979.1"/>
    </source>
</evidence>
<dbReference type="EMBL" id="CABIJS010000199">
    <property type="protein sequence ID" value="VUZ45979.1"/>
    <property type="molecule type" value="Genomic_DNA"/>
</dbReference>
<proteinExistence type="predicted"/>
<keyword evidence="3" id="KW-1185">Reference proteome</keyword>